<dbReference type="AlphaFoldDB" id="A0A3Q4G313"/>
<evidence type="ECO:0000313" key="3">
    <source>
        <dbReference type="Proteomes" id="UP000261580"/>
    </source>
</evidence>
<keyword evidence="1" id="KW-0472">Membrane</keyword>
<keyword evidence="1" id="KW-0812">Transmembrane</keyword>
<evidence type="ECO:0000313" key="2">
    <source>
        <dbReference type="Ensembl" id="ENSNBRP00000002506.1"/>
    </source>
</evidence>
<keyword evidence="3" id="KW-1185">Reference proteome</keyword>
<dbReference type="Bgee" id="ENSNBRG00000002019">
    <property type="expression patterns" value="Expressed in mesonephros and 1 other cell type or tissue"/>
</dbReference>
<dbReference type="Ensembl" id="ENSNBRT00000002599.1">
    <property type="protein sequence ID" value="ENSNBRP00000002506.1"/>
    <property type="gene ID" value="ENSNBRG00000002019.1"/>
</dbReference>
<accession>A0A3Q4G313</accession>
<reference evidence="2" key="2">
    <citation type="submission" date="2025-09" db="UniProtKB">
        <authorList>
            <consortium name="Ensembl"/>
        </authorList>
    </citation>
    <scope>IDENTIFICATION</scope>
</reference>
<feature type="transmembrane region" description="Helical" evidence="1">
    <location>
        <begin position="75"/>
        <end position="94"/>
    </location>
</feature>
<dbReference type="Proteomes" id="UP000261580">
    <property type="component" value="Unassembled WGS sequence"/>
</dbReference>
<keyword evidence="1" id="KW-1133">Transmembrane helix</keyword>
<protein>
    <submittedName>
        <fullName evidence="2">Uncharacterized protein</fullName>
    </submittedName>
</protein>
<organism evidence="2 3">
    <name type="scientific">Neolamprologus brichardi</name>
    <name type="common">Fairy cichlid</name>
    <name type="synonym">Lamprologus brichardi</name>
    <dbReference type="NCBI Taxonomy" id="32507"/>
    <lineage>
        <taxon>Eukaryota</taxon>
        <taxon>Metazoa</taxon>
        <taxon>Chordata</taxon>
        <taxon>Craniata</taxon>
        <taxon>Vertebrata</taxon>
        <taxon>Euteleostomi</taxon>
        <taxon>Actinopterygii</taxon>
        <taxon>Neopterygii</taxon>
        <taxon>Teleostei</taxon>
        <taxon>Neoteleostei</taxon>
        <taxon>Acanthomorphata</taxon>
        <taxon>Ovalentaria</taxon>
        <taxon>Cichlomorphae</taxon>
        <taxon>Cichliformes</taxon>
        <taxon>Cichlidae</taxon>
        <taxon>African cichlids</taxon>
        <taxon>Pseudocrenilabrinae</taxon>
        <taxon>Lamprologini</taxon>
        <taxon>Neolamprologus</taxon>
    </lineage>
</organism>
<sequence>CVCGGGGCWSESCLTHKPQLRCSRAVLCLFGAALCFDLNVGYHFLAVLSHFVCFFVHFMSLCSHFMSVRYHFASLYFYLIALVEIFIFLSSNYVCL</sequence>
<name>A0A3Q4G313_NEOBR</name>
<evidence type="ECO:0000256" key="1">
    <source>
        <dbReference type="SAM" id="Phobius"/>
    </source>
</evidence>
<reference evidence="2" key="1">
    <citation type="submission" date="2025-08" db="UniProtKB">
        <authorList>
            <consortium name="Ensembl"/>
        </authorList>
    </citation>
    <scope>IDENTIFICATION</scope>
</reference>
<proteinExistence type="predicted"/>